<dbReference type="InterPro" id="IPR002634">
    <property type="entry name" value="BolA"/>
</dbReference>
<keyword evidence="3" id="KW-1185">Reference proteome</keyword>
<dbReference type="PANTHER" id="PTHR46230:SF7">
    <property type="entry name" value="BOLA-LIKE PROTEIN 1"/>
    <property type="match status" value="1"/>
</dbReference>
<dbReference type="AlphaFoldDB" id="A0AAN1VZX7"/>
<evidence type="ECO:0000256" key="1">
    <source>
        <dbReference type="RuleBase" id="RU003860"/>
    </source>
</evidence>
<reference evidence="2 3" key="1">
    <citation type="submission" date="2019-03" db="EMBL/GenBank/DDBJ databases">
        <title>Complete genome sequence of Ferrigenium kumadai strain An22, a microaerophilic iron-oxidizing bacterium isolated from a paddy field soil.</title>
        <authorList>
            <person name="Watanabe T."/>
            <person name="Asakawa S."/>
        </authorList>
    </citation>
    <scope>NUCLEOTIDE SEQUENCE [LARGE SCALE GENOMIC DNA]</scope>
    <source>
        <strain evidence="2 3">An22</strain>
    </source>
</reference>
<dbReference type="Proteomes" id="UP001319121">
    <property type="component" value="Chromosome"/>
</dbReference>
<dbReference type="InterPro" id="IPR036065">
    <property type="entry name" value="BolA-like_sf"/>
</dbReference>
<dbReference type="RefSeq" id="WP_212785152.1">
    <property type="nucleotide sequence ID" value="NZ_AP019536.1"/>
</dbReference>
<dbReference type="KEGG" id="fku:FGKAn22_15820"/>
<sequence length="87" mass="9334">MNRIEAIHAGLASLDPVSLDIIDDSHKHAGHAGASGGGGHFALRIVSAQFIGRNTVARHRMVYSALGDLMRRDIHALNIQAKTPDEI</sequence>
<comment type="similarity">
    <text evidence="1">Belongs to the BolA/IbaG family.</text>
</comment>
<accession>A0AAN1VZX7</accession>
<name>A0AAN1VZX7_9PROT</name>
<evidence type="ECO:0000313" key="3">
    <source>
        <dbReference type="Proteomes" id="UP001319121"/>
    </source>
</evidence>
<dbReference type="PANTHER" id="PTHR46230">
    <property type="match status" value="1"/>
</dbReference>
<protein>
    <submittedName>
        <fullName evidence="2">BolA family transcriptional regulator</fullName>
    </submittedName>
</protein>
<evidence type="ECO:0000313" key="2">
    <source>
        <dbReference type="EMBL" id="BBI99889.1"/>
    </source>
</evidence>
<gene>
    <name evidence="2" type="ORF">FGKAn22_15820</name>
</gene>
<dbReference type="EMBL" id="AP019536">
    <property type="protein sequence ID" value="BBI99889.1"/>
    <property type="molecule type" value="Genomic_DNA"/>
</dbReference>
<dbReference type="PIRSF" id="PIRSF003113">
    <property type="entry name" value="BolA"/>
    <property type="match status" value="1"/>
</dbReference>
<proteinExistence type="inferred from homology"/>
<dbReference type="SUPFAM" id="SSF82657">
    <property type="entry name" value="BolA-like"/>
    <property type="match status" value="1"/>
</dbReference>
<dbReference type="GO" id="GO:0016226">
    <property type="term" value="P:iron-sulfur cluster assembly"/>
    <property type="evidence" value="ECO:0007669"/>
    <property type="project" value="TreeGrafter"/>
</dbReference>
<organism evidence="2 3">
    <name type="scientific">Ferrigenium kumadai</name>
    <dbReference type="NCBI Taxonomy" id="1682490"/>
    <lineage>
        <taxon>Bacteria</taxon>
        <taxon>Pseudomonadati</taxon>
        <taxon>Pseudomonadota</taxon>
        <taxon>Betaproteobacteria</taxon>
        <taxon>Nitrosomonadales</taxon>
        <taxon>Gallionellaceae</taxon>
        <taxon>Ferrigenium</taxon>
    </lineage>
</organism>
<dbReference type="Pfam" id="PF01722">
    <property type="entry name" value="BolA"/>
    <property type="match status" value="1"/>
</dbReference>
<dbReference type="Gene3D" id="3.30.300.90">
    <property type="entry name" value="BolA-like"/>
    <property type="match status" value="1"/>
</dbReference>